<organism evidence="3 4">
    <name type="scientific">Tunturiibacter empetritectus</name>
    <dbReference type="NCBI Taxonomy" id="3069691"/>
    <lineage>
        <taxon>Bacteria</taxon>
        <taxon>Pseudomonadati</taxon>
        <taxon>Acidobacteriota</taxon>
        <taxon>Terriglobia</taxon>
        <taxon>Terriglobales</taxon>
        <taxon>Acidobacteriaceae</taxon>
        <taxon>Tunturiibacter</taxon>
    </lineage>
</organism>
<accession>A0A7W8IER1</accession>
<feature type="transmembrane region" description="Helical" evidence="1">
    <location>
        <begin position="285"/>
        <end position="303"/>
    </location>
</feature>
<feature type="transmembrane region" description="Helical" evidence="1">
    <location>
        <begin position="351"/>
        <end position="369"/>
    </location>
</feature>
<proteinExistence type="predicted"/>
<name>A0A7W8IER1_9BACT</name>
<evidence type="ECO:0000313" key="4">
    <source>
        <dbReference type="Proteomes" id="UP000568106"/>
    </source>
</evidence>
<keyword evidence="1" id="KW-0472">Membrane</keyword>
<dbReference type="PANTHER" id="PTHR23028:SF131">
    <property type="entry name" value="BLR2367 PROTEIN"/>
    <property type="match status" value="1"/>
</dbReference>
<dbReference type="InterPro" id="IPR002656">
    <property type="entry name" value="Acyl_transf_3_dom"/>
</dbReference>
<keyword evidence="1" id="KW-0812">Transmembrane</keyword>
<feature type="transmembrane region" description="Helical" evidence="1">
    <location>
        <begin position="157"/>
        <end position="179"/>
    </location>
</feature>
<dbReference type="InterPro" id="IPR050879">
    <property type="entry name" value="Acyltransferase_3"/>
</dbReference>
<dbReference type="PANTHER" id="PTHR23028">
    <property type="entry name" value="ACETYLTRANSFERASE"/>
    <property type="match status" value="1"/>
</dbReference>
<feature type="transmembrane region" description="Helical" evidence="1">
    <location>
        <begin position="245"/>
        <end position="265"/>
    </location>
</feature>
<gene>
    <name evidence="3" type="ORF">HDF09_000461</name>
</gene>
<feature type="transmembrane region" description="Helical" evidence="1">
    <location>
        <begin position="116"/>
        <end position="137"/>
    </location>
</feature>
<evidence type="ECO:0000259" key="2">
    <source>
        <dbReference type="Pfam" id="PF01757"/>
    </source>
</evidence>
<dbReference type="GO" id="GO:0016747">
    <property type="term" value="F:acyltransferase activity, transferring groups other than amino-acyl groups"/>
    <property type="evidence" value="ECO:0007669"/>
    <property type="project" value="InterPro"/>
</dbReference>
<feature type="transmembrane region" description="Helical" evidence="1">
    <location>
        <begin position="215"/>
        <end position="238"/>
    </location>
</feature>
<keyword evidence="1" id="KW-1133">Transmembrane helix</keyword>
<dbReference type="Proteomes" id="UP000568106">
    <property type="component" value="Unassembled WGS sequence"/>
</dbReference>
<feature type="domain" description="Acyltransferase 3" evidence="2">
    <location>
        <begin position="36"/>
        <end position="360"/>
    </location>
</feature>
<feature type="transmembrane region" description="Helical" evidence="1">
    <location>
        <begin position="73"/>
        <end position="95"/>
    </location>
</feature>
<dbReference type="EMBL" id="JACHDY010000001">
    <property type="protein sequence ID" value="MBB5315811.1"/>
    <property type="molecule type" value="Genomic_DNA"/>
</dbReference>
<comment type="caution">
    <text evidence="3">The sequence shown here is derived from an EMBL/GenBank/DDBJ whole genome shotgun (WGS) entry which is preliminary data.</text>
</comment>
<feature type="transmembrane region" description="Helical" evidence="1">
    <location>
        <begin position="315"/>
        <end position="335"/>
    </location>
</feature>
<dbReference type="Pfam" id="PF01757">
    <property type="entry name" value="Acyl_transf_3"/>
    <property type="match status" value="1"/>
</dbReference>
<dbReference type="GO" id="GO:0016020">
    <property type="term" value="C:membrane"/>
    <property type="evidence" value="ECO:0007669"/>
    <property type="project" value="TreeGrafter"/>
</dbReference>
<sequence length="390" mass="43769">MRSTNADTASTFEKTLQGDPTDLEAGLPLSMKRHDSIQILRAIAALLVVYVHSLFVVSGHAVSRQSHFFNLTNFGACGVDIFFTISGFILSTVAMSVRPTHPSLPHGAIDFLLRRFIRIFPIYWILSFFFVLIQWKLHHLTTAWLLNSYLLLPSLRFPMPPPLIFIGWTLIFEMFFYYTLTLNLFFGAARVVERTILTILAFIVVGGLLGFHQPVLILVANPLNIEFIFGCLIGLAYARFGKRHALGTVLLATGSLWLLSTLFFGDYNLGDARYVLNGALSWYRIFLWGIPAAMITAGLVFRFTQITSPIGRLGVFLGDASYSIYLVTLLVFYGYDRLYPHLARLGPDTNVVLAFLSVALIGPLCYLYVERPVTRLLTAKYHRPAVQSAP</sequence>
<evidence type="ECO:0000313" key="3">
    <source>
        <dbReference type="EMBL" id="MBB5315811.1"/>
    </source>
</evidence>
<keyword evidence="4" id="KW-1185">Reference proteome</keyword>
<feature type="transmembrane region" description="Helical" evidence="1">
    <location>
        <begin position="39"/>
        <end position="61"/>
    </location>
</feature>
<reference evidence="3" key="1">
    <citation type="submission" date="2020-08" db="EMBL/GenBank/DDBJ databases">
        <title>Genomic Encyclopedia of Type Strains, Phase IV (KMG-V): Genome sequencing to study the core and pangenomes of soil and plant-associated prokaryotes.</title>
        <authorList>
            <person name="Whitman W."/>
        </authorList>
    </citation>
    <scope>NUCLEOTIDE SEQUENCE [LARGE SCALE GENOMIC DNA]</scope>
    <source>
        <strain evidence="3">M8UP27</strain>
    </source>
</reference>
<protein>
    <submittedName>
        <fullName evidence="3">Exopolysaccharide production protein ExoZ</fullName>
    </submittedName>
</protein>
<dbReference type="AlphaFoldDB" id="A0A7W8IER1"/>
<dbReference type="GO" id="GO:0000271">
    <property type="term" value="P:polysaccharide biosynthetic process"/>
    <property type="evidence" value="ECO:0007669"/>
    <property type="project" value="TreeGrafter"/>
</dbReference>
<evidence type="ECO:0000256" key="1">
    <source>
        <dbReference type="SAM" id="Phobius"/>
    </source>
</evidence>
<feature type="transmembrane region" description="Helical" evidence="1">
    <location>
        <begin position="191"/>
        <end position="209"/>
    </location>
</feature>